<dbReference type="SMART" id="SM00342">
    <property type="entry name" value="HTH_ARAC"/>
    <property type="match status" value="1"/>
</dbReference>
<organism evidence="5 6">
    <name type="scientific">Brucella cytisi</name>
    <dbReference type="NCBI Taxonomy" id="407152"/>
    <lineage>
        <taxon>Bacteria</taxon>
        <taxon>Pseudomonadati</taxon>
        <taxon>Pseudomonadota</taxon>
        <taxon>Alphaproteobacteria</taxon>
        <taxon>Hyphomicrobiales</taxon>
        <taxon>Brucellaceae</taxon>
        <taxon>Brucella/Ochrobactrum group</taxon>
        <taxon>Brucella</taxon>
    </lineage>
</organism>
<evidence type="ECO:0000313" key="5">
    <source>
        <dbReference type="EMBL" id="OIS94386.1"/>
    </source>
</evidence>
<protein>
    <submittedName>
        <fullName evidence="5">AraC family transcriptional regulator</fullName>
    </submittedName>
</protein>
<dbReference type="InterPro" id="IPR009057">
    <property type="entry name" value="Homeodomain-like_sf"/>
</dbReference>
<evidence type="ECO:0000259" key="4">
    <source>
        <dbReference type="PROSITE" id="PS01124"/>
    </source>
</evidence>
<sequence>MGFHPHMKSHIEDVSLLDDLHYRVWSGAIADVWSVDCGPGARGEYVSEAPRLFLVLESRGELAIRPEQTNHTLASVQPRQRLCYVPAGMTIWSRVTRPGKLKHLDLHFDITALQQRFGHVLDKSSIEKPRLFFSNSKIEQIGSLLAEECISKAPMHDLYGEGLLTALVTELFEAQLKQRTLNSKLSPRQLRRVTEFMEDNYARVIRLQELATLTGLSESYFCSAFKASTGVSPHAWQMRKRIDQAQMLLLQPNVSLPHIAALTGFADQAHFTRVFKKLTGTTPAAWVRQHQQ</sequence>
<dbReference type="GO" id="GO:0003700">
    <property type="term" value="F:DNA-binding transcription factor activity"/>
    <property type="evidence" value="ECO:0007669"/>
    <property type="project" value="InterPro"/>
</dbReference>
<dbReference type="OrthoDB" id="9806208at2"/>
<gene>
    <name evidence="5" type="ORF">BLA27_05455</name>
</gene>
<feature type="domain" description="HTH araC/xylS-type" evidence="4">
    <location>
        <begin position="191"/>
        <end position="289"/>
    </location>
</feature>
<accession>A0A1J6I644</accession>
<evidence type="ECO:0000256" key="3">
    <source>
        <dbReference type="ARBA" id="ARBA00023163"/>
    </source>
</evidence>
<evidence type="ECO:0000256" key="1">
    <source>
        <dbReference type="ARBA" id="ARBA00023015"/>
    </source>
</evidence>
<dbReference type="AlphaFoldDB" id="A0A1J6I644"/>
<dbReference type="SUPFAM" id="SSF46689">
    <property type="entry name" value="Homeodomain-like"/>
    <property type="match status" value="2"/>
</dbReference>
<keyword evidence="3" id="KW-0804">Transcription</keyword>
<evidence type="ECO:0000313" key="6">
    <source>
        <dbReference type="Proteomes" id="UP000182985"/>
    </source>
</evidence>
<dbReference type="PROSITE" id="PS01124">
    <property type="entry name" value="HTH_ARAC_FAMILY_2"/>
    <property type="match status" value="1"/>
</dbReference>
<keyword evidence="2" id="KW-0238">DNA-binding</keyword>
<dbReference type="Proteomes" id="UP000182985">
    <property type="component" value="Unassembled WGS sequence"/>
</dbReference>
<dbReference type="InterPro" id="IPR018060">
    <property type="entry name" value="HTH_AraC"/>
</dbReference>
<dbReference type="EMBL" id="MOEC01000004">
    <property type="protein sequence ID" value="OIS94386.1"/>
    <property type="molecule type" value="Genomic_DNA"/>
</dbReference>
<keyword evidence="1" id="KW-0805">Transcription regulation</keyword>
<reference evidence="5 6" key="1">
    <citation type="submission" date="2016-10" db="EMBL/GenBank/DDBJ databases">
        <title>The Draft Genome Sequence of the Potato Rhizosphere Bacteria Ochrobactrum sp. IPA7.2.</title>
        <authorList>
            <person name="Gogoleva N.E."/>
            <person name="Khlopko Y.A."/>
            <person name="Burygin G.L."/>
            <person name="Plotnikov A.O."/>
        </authorList>
    </citation>
    <scope>NUCLEOTIDE SEQUENCE [LARGE SCALE GENOMIC DNA]</scope>
    <source>
        <strain evidence="5 6">IPA7.2</strain>
    </source>
</reference>
<dbReference type="GO" id="GO:0043565">
    <property type="term" value="F:sequence-specific DNA binding"/>
    <property type="evidence" value="ECO:0007669"/>
    <property type="project" value="InterPro"/>
</dbReference>
<proteinExistence type="predicted"/>
<dbReference type="InterPro" id="IPR050204">
    <property type="entry name" value="AraC_XylS_family_regulators"/>
</dbReference>
<dbReference type="PANTHER" id="PTHR46796:SF14">
    <property type="entry name" value="TRANSCRIPTIONAL REGULATORY PROTEIN"/>
    <property type="match status" value="1"/>
</dbReference>
<keyword evidence="6" id="KW-1185">Reference proteome</keyword>
<dbReference type="Pfam" id="PF12833">
    <property type="entry name" value="HTH_18"/>
    <property type="match status" value="1"/>
</dbReference>
<name>A0A1J6I644_9HYPH</name>
<dbReference type="PANTHER" id="PTHR46796">
    <property type="entry name" value="HTH-TYPE TRANSCRIPTIONAL ACTIVATOR RHAS-RELATED"/>
    <property type="match status" value="1"/>
</dbReference>
<dbReference type="Gene3D" id="1.10.10.60">
    <property type="entry name" value="Homeodomain-like"/>
    <property type="match status" value="2"/>
</dbReference>
<comment type="caution">
    <text evidence="5">The sequence shown here is derived from an EMBL/GenBank/DDBJ whole genome shotgun (WGS) entry which is preliminary data.</text>
</comment>
<evidence type="ECO:0000256" key="2">
    <source>
        <dbReference type="ARBA" id="ARBA00023125"/>
    </source>
</evidence>